<dbReference type="SMART" id="SM01079">
    <property type="entry name" value="CHASE"/>
    <property type="match status" value="1"/>
</dbReference>
<dbReference type="InterPro" id="IPR042240">
    <property type="entry name" value="CHASE_sf"/>
</dbReference>
<evidence type="ECO:0000256" key="1">
    <source>
        <dbReference type="ARBA" id="ARBA00004370"/>
    </source>
</evidence>
<dbReference type="PROSITE" id="PS50839">
    <property type="entry name" value="CHASE"/>
    <property type="match status" value="1"/>
</dbReference>
<evidence type="ECO:0000259" key="7">
    <source>
        <dbReference type="PROSITE" id="PS50887"/>
    </source>
</evidence>
<dbReference type="Gene3D" id="3.30.450.350">
    <property type="entry name" value="CHASE domain"/>
    <property type="match status" value="1"/>
</dbReference>
<dbReference type="Pfam" id="PF00563">
    <property type="entry name" value="EAL"/>
    <property type="match status" value="1"/>
</dbReference>
<dbReference type="CDD" id="cd01948">
    <property type="entry name" value="EAL"/>
    <property type="match status" value="1"/>
</dbReference>
<dbReference type="InterPro" id="IPR052155">
    <property type="entry name" value="Biofilm_reg_signaling"/>
</dbReference>
<dbReference type="PANTHER" id="PTHR44757:SF2">
    <property type="entry name" value="BIOFILM ARCHITECTURE MAINTENANCE PROTEIN MBAA"/>
    <property type="match status" value="1"/>
</dbReference>
<keyword evidence="9" id="KW-1185">Reference proteome</keyword>
<sequence length="791" mass="87334">MPRPRRPALFRLLLSLDRLPLFVLGAGLLLSLAVAWLAVAGVAEGERRYFREAVDRTTAAIVERVESTFDALYAARGLFYASAAISRAEFQRYADAIGLGQRYRGIRSMGFAVREERRGRWAPGAVRTPGPCDAPAAPARADGRERFAVIFIEPFAAGLPSLGNDPRDQVPCAEAMDRARDTGQPAATERIAFADDGGTAPGFMLFLPLYESGRPLRTVEERRAALLGFVFATVLPGDLHRAIEWREGLPTIDIDFRLYDGPVVEESRLLLGDEAGRRLLADSPPRYRETTQIQLAGRTWTLAFASLPSFQDPIDRHLPWVLLVVGAVVSVTAYRVMLVRGWHAAERRRHTTALEYQATHDSLTQLVNRDALHARLEELMREQPGRRLALLLIDLDGFKEINDTLGHQAGDQLLRQIGPRLQALLSPDHLLARLGGDEFALLVCPVADRAQAVDWAGRVLAEIQRPFGLAELTVQIDASVGIALSPDHGRDPTTLLRRADVAMYVAKKSHEGHAVYDPDQDVYSPRQLAILSDFATAMTRDQLVLHFQPKLRLRDRRTIGVEALVRWHHPVDGLIMPADFCPKVERSTLVRPLTHWVAEHAAAQCRAWRAEGLGLDVAFNISARNLLDSALPDDIAEVLERYRVPAANIEVEITESALITDPGRARETLMRLHALGVRIAIDDFGTGYSSLAYLKRLPVSSLKIDASFVRDMAHDDNDAILVRSTINLAHNLGLQVVAEGVESVEVLELLEQADCDLVQGTLLCAPLPGGELRRWLAGHGHARAVFEPVGG</sequence>
<dbReference type="Proteomes" id="UP000218899">
    <property type="component" value="Chromosome"/>
</dbReference>
<dbReference type="CDD" id="cd01949">
    <property type="entry name" value="GGDEF"/>
    <property type="match status" value="1"/>
</dbReference>
<evidence type="ECO:0000259" key="5">
    <source>
        <dbReference type="PROSITE" id="PS50839"/>
    </source>
</evidence>
<evidence type="ECO:0000313" key="9">
    <source>
        <dbReference type="Proteomes" id="UP000218899"/>
    </source>
</evidence>
<keyword evidence="2" id="KW-0812">Transmembrane</keyword>
<dbReference type="NCBIfam" id="TIGR00254">
    <property type="entry name" value="GGDEF"/>
    <property type="match status" value="1"/>
</dbReference>
<dbReference type="InterPro" id="IPR035919">
    <property type="entry name" value="EAL_sf"/>
</dbReference>
<comment type="subcellular location">
    <subcellularLocation>
        <location evidence="1">Membrane</location>
    </subcellularLocation>
</comment>
<evidence type="ECO:0000256" key="4">
    <source>
        <dbReference type="ARBA" id="ARBA00023136"/>
    </source>
</evidence>
<name>A0A1B4V0X1_9GAMM</name>
<dbReference type="SUPFAM" id="SSF141868">
    <property type="entry name" value="EAL domain-like"/>
    <property type="match status" value="1"/>
</dbReference>
<dbReference type="Gene3D" id="3.20.20.450">
    <property type="entry name" value="EAL domain"/>
    <property type="match status" value="1"/>
</dbReference>
<accession>A0A1B4V0X1</accession>
<dbReference type="SMART" id="SM00052">
    <property type="entry name" value="EAL"/>
    <property type="match status" value="1"/>
</dbReference>
<feature type="domain" description="EAL" evidence="6">
    <location>
        <begin position="527"/>
        <end position="780"/>
    </location>
</feature>
<dbReference type="SUPFAM" id="SSF55073">
    <property type="entry name" value="Nucleotide cyclase"/>
    <property type="match status" value="1"/>
</dbReference>
<evidence type="ECO:0000256" key="3">
    <source>
        <dbReference type="ARBA" id="ARBA00022989"/>
    </source>
</evidence>
<dbReference type="PANTHER" id="PTHR44757">
    <property type="entry name" value="DIGUANYLATE CYCLASE DGCP"/>
    <property type="match status" value="1"/>
</dbReference>
<dbReference type="RefSeq" id="WP_096457762.1">
    <property type="nucleotide sequence ID" value="NZ_AP014936.1"/>
</dbReference>
<organism evidence="8 9">
    <name type="scientific">Sulfurifustis variabilis</name>
    <dbReference type="NCBI Taxonomy" id="1675686"/>
    <lineage>
        <taxon>Bacteria</taxon>
        <taxon>Pseudomonadati</taxon>
        <taxon>Pseudomonadota</taxon>
        <taxon>Gammaproteobacteria</taxon>
        <taxon>Acidiferrobacterales</taxon>
        <taxon>Acidiferrobacteraceae</taxon>
        <taxon>Sulfurifustis</taxon>
    </lineage>
</organism>
<dbReference type="InterPro" id="IPR001633">
    <property type="entry name" value="EAL_dom"/>
</dbReference>
<dbReference type="InterPro" id="IPR000160">
    <property type="entry name" value="GGDEF_dom"/>
</dbReference>
<evidence type="ECO:0000313" key="8">
    <source>
        <dbReference type="EMBL" id="BAU46875.1"/>
    </source>
</evidence>
<evidence type="ECO:0008006" key="10">
    <source>
        <dbReference type="Google" id="ProtNLM"/>
    </source>
</evidence>
<dbReference type="InterPro" id="IPR029787">
    <property type="entry name" value="Nucleotide_cyclase"/>
</dbReference>
<dbReference type="PROSITE" id="PS50883">
    <property type="entry name" value="EAL"/>
    <property type="match status" value="1"/>
</dbReference>
<keyword evidence="4" id="KW-0472">Membrane</keyword>
<evidence type="ECO:0000256" key="2">
    <source>
        <dbReference type="ARBA" id="ARBA00022692"/>
    </source>
</evidence>
<dbReference type="OrthoDB" id="9816034at2"/>
<dbReference type="PROSITE" id="PS50887">
    <property type="entry name" value="GGDEF"/>
    <property type="match status" value="1"/>
</dbReference>
<gene>
    <name evidence="8" type="ORF">SVA_0293</name>
</gene>
<dbReference type="Pfam" id="PF00990">
    <property type="entry name" value="GGDEF"/>
    <property type="match status" value="1"/>
</dbReference>
<dbReference type="KEGG" id="sva:SVA_0293"/>
<reference evidence="8 9" key="1">
    <citation type="submission" date="2015-08" db="EMBL/GenBank/DDBJ databases">
        <title>Complete genome sequence of Sulfurifustis variabilis.</title>
        <authorList>
            <person name="Miura A."/>
            <person name="Kojima H."/>
            <person name="Fukui M."/>
        </authorList>
    </citation>
    <scope>NUCLEOTIDE SEQUENCE [LARGE SCALE GENOMIC DNA]</scope>
    <source>
        <strain evidence="9">skN76</strain>
    </source>
</reference>
<dbReference type="SMART" id="SM00267">
    <property type="entry name" value="GGDEF"/>
    <property type="match status" value="1"/>
</dbReference>
<feature type="domain" description="GGDEF" evidence="7">
    <location>
        <begin position="386"/>
        <end position="520"/>
    </location>
</feature>
<dbReference type="InterPro" id="IPR006189">
    <property type="entry name" value="CHASE_dom"/>
</dbReference>
<dbReference type="GO" id="GO:0003824">
    <property type="term" value="F:catalytic activity"/>
    <property type="evidence" value="ECO:0007669"/>
    <property type="project" value="UniProtKB-ARBA"/>
</dbReference>
<dbReference type="GO" id="GO:0007165">
    <property type="term" value="P:signal transduction"/>
    <property type="evidence" value="ECO:0007669"/>
    <property type="project" value="UniProtKB-ARBA"/>
</dbReference>
<dbReference type="AlphaFoldDB" id="A0A1B4V0X1"/>
<keyword evidence="3" id="KW-1133">Transmembrane helix</keyword>
<dbReference type="Pfam" id="PF03924">
    <property type="entry name" value="CHASE"/>
    <property type="match status" value="1"/>
</dbReference>
<dbReference type="InterPro" id="IPR043128">
    <property type="entry name" value="Rev_trsase/Diguanyl_cyclase"/>
</dbReference>
<dbReference type="Gene3D" id="3.30.70.270">
    <property type="match status" value="1"/>
</dbReference>
<proteinExistence type="predicted"/>
<evidence type="ECO:0000259" key="6">
    <source>
        <dbReference type="PROSITE" id="PS50883"/>
    </source>
</evidence>
<feature type="domain" description="CHASE" evidence="5">
    <location>
        <begin position="145"/>
        <end position="303"/>
    </location>
</feature>
<protein>
    <recommendedName>
        <fullName evidence="10">Diguanylate cyclase</fullName>
    </recommendedName>
</protein>
<dbReference type="EMBL" id="AP014936">
    <property type="protein sequence ID" value="BAU46875.1"/>
    <property type="molecule type" value="Genomic_DNA"/>
</dbReference>
<dbReference type="GO" id="GO:0016020">
    <property type="term" value="C:membrane"/>
    <property type="evidence" value="ECO:0007669"/>
    <property type="project" value="UniProtKB-SubCell"/>
</dbReference>